<dbReference type="RefSeq" id="WP_104912789.1">
    <property type="nucleotide sequence ID" value="NZ_CP026923.1"/>
</dbReference>
<dbReference type="AlphaFoldDB" id="A0A2L2BN87"/>
<keyword evidence="4" id="KW-1185">Reference proteome</keyword>
<evidence type="ECO:0000313" key="3">
    <source>
        <dbReference type="EMBL" id="AVG23133.1"/>
    </source>
</evidence>
<organism evidence="3 4">
    <name type="scientific">Pontimonas salivibrio</name>
    <dbReference type="NCBI Taxonomy" id="1159327"/>
    <lineage>
        <taxon>Bacteria</taxon>
        <taxon>Bacillati</taxon>
        <taxon>Actinomycetota</taxon>
        <taxon>Actinomycetes</taxon>
        <taxon>Micrococcales</taxon>
        <taxon>Microbacteriaceae</taxon>
        <taxon>Pontimonas</taxon>
    </lineage>
</organism>
<protein>
    <submittedName>
        <fullName evidence="3">DUF3566-like transmembrane protein</fullName>
    </submittedName>
</protein>
<dbReference type="KEGG" id="psai:C3B54_11129"/>
<name>A0A2L2BN87_9MICO</name>
<feature type="transmembrane region" description="Helical" evidence="1">
    <location>
        <begin position="94"/>
        <end position="119"/>
    </location>
</feature>
<dbReference type="InterPro" id="IPR021949">
    <property type="entry name" value="DUF3566_TM"/>
</dbReference>
<keyword evidence="1" id="KW-1133">Transmembrane helix</keyword>
<feature type="transmembrane region" description="Helical" evidence="1">
    <location>
        <begin position="37"/>
        <end position="60"/>
    </location>
</feature>
<accession>A0A2L2BN87</accession>
<dbReference type="EMBL" id="CP026923">
    <property type="protein sequence ID" value="AVG23133.1"/>
    <property type="molecule type" value="Genomic_DNA"/>
</dbReference>
<feature type="domain" description="DUF3566" evidence="2">
    <location>
        <begin position="20"/>
        <end position="132"/>
    </location>
</feature>
<reference evidence="3 4" key="1">
    <citation type="submission" date="2018-02" db="EMBL/GenBank/DDBJ databases">
        <title>Complete genome of the streamlined marine actinobacterium Pontimonas salivibrio CL-TW6 adapted to coastal planktonic lifestype.</title>
        <authorList>
            <person name="Cho B.C."/>
            <person name="Hardies S.C."/>
            <person name="Jang G.I."/>
            <person name="Hwang C.Y."/>
        </authorList>
    </citation>
    <scope>NUCLEOTIDE SEQUENCE [LARGE SCALE GENOMIC DNA]</scope>
    <source>
        <strain evidence="3 4">CL-TW6</strain>
    </source>
</reference>
<dbReference type="Pfam" id="PF12089">
    <property type="entry name" value="DUF3566"/>
    <property type="match status" value="1"/>
</dbReference>
<dbReference type="Proteomes" id="UP000243077">
    <property type="component" value="Chromosome"/>
</dbReference>
<evidence type="ECO:0000313" key="4">
    <source>
        <dbReference type="Proteomes" id="UP000243077"/>
    </source>
</evidence>
<keyword evidence="1 3" id="KW-0812">Transmembrane</keyword>
<proteinExistence type="predicted"/>
<keyword evidence="1" id="KW-0472">Membrane</keyword>
<gene>
    <name evidence="3" type="ORF">C3B54_11129</name>
</gene>
<sequence length="136" mass="14030">MTEAAAPQMRQTKPAPAPVKQVRLRLTYIDLWSAVKVSAMVAVVVAVAILVLNIAIWGILNATGILGALEGVISDILGEGAGGILALLEFSQVFALSLVSAVINLVSITVLGSLGALIYNAIAKITGGYLLGFQSN</sequence>
<evidence type="ECO:0000256" key="1">
    <source>
        <dbReference type="SAM" id="Phobius"/>
    </source>
</evidence>
<evidence type="ECO:0000259" key="2">
    <source>
        <dbReference type="Pfam" id="PF12089"/>
    </source>
</evidence>
<dbReference type="OrthoDB" id="3240216at2"/>